<dbReference type="OrthoDB" id="2544694at2759"/>
<feature type="domain" description="Major facilitator superfamily (MFS) profile" evidence="10">
    <location>
        <begin position="15"/>
        <end position="451"/>
    </location>
</feature>
<keyword evidence="5 9" id="KW-1133">Transmembrane helix</keyword>
<dbReference type="InterPro" id="IPR005829">
    <property type="entry name" value="Sugar_transporter_CS"/>
</dbReference>
<dbReference type="InterPro" id="IPR020846">
    <property type="entry name" value="MFS_dom"/>
</dbReference>
<dbReference type="InterPro" id="IPR003663">
    <property type="entry name" value="Sugar/inositol_transpt"/>
</dbReference>
<dbReference type="OMA" id="LWFITER"/>
<feature type="transmembrane region" description="Helical" evidence="9">
    <location>
        <begin position="141"/>
        <end position="161"/>
    </location>
</feature>
<evidence type="ECO:0000256" key="5">
    <source>
        <dbReference type="ARBA" id="ARBA00022989"/>
    </source>
</evidence>
<keyword evidence="4 9" id="KW-0812">Transmembrane</keyword>
<feature type="transmembrane region" description="Helical" evidence="9">
    <location>
        <begin position="58"/>
        <end position="77"/>
    </location>
</feature>
<comment type="similarity">
    <text evidence="2 8">Belongs to the major facilitator superfamily. Sugar transporter (TC 2.A.1.1) family.</text>
</comment>
<feature type="transmembrane region" description="Helical" evidence="9">
    <location>
        <begin position="332"/>
        <end position="353"/>
    </location>
</feature>
<comment type="caution">
    <text evidence="11">The sequence shown here is derived from an EMBL/GenBank/DDBJ whole genome shotgun (WGS) entry which is preliminary data.</text>
</comment>
<keyword evidence="12" id="KW-1185">Reference proteome</keyword>
<keyword evidence="6 9" id="KW-0472">Membrane</keyword>
<dbReference type="InterPro" id="IPR036259">
    <property type="entry name" value="MFS_trans_sf"/>
</dbReference>
<evidence type="ECO:0000256" key="9">
    <source>
        <dbReference type="SAM" id="Phobius"/>
    </source>
</evidence>
<name>A0A5M3M5Z5_CONPW</name>
<evidence type="ECO:0000256" key="2">
    <source>
        <dbReference type="ARBA" id="ARBA00010992"/>
    </source>
</evidence>
<evidence type="ECO:0000313" key="11">
    <source>
        <dbReference type="EMBL" id="EIW74799.1"/>
    </source>
</evidence>
<organism evidence="11 12">
    <name type="scientific">Coniophora puteana (strain RWD-64-598)</name>
    <name type="common">Brown rot fungus</name>
    <dbReference type="NCBI Taxonomy" id="741705"/>
    <lineage>
        <taxon>Eukaryota</taxon>
        <taxon>Fungi</taxon>
        <taxon>Dikarya</taxon>
        <taxon>Basidiomycota</taxon>
        <taxon>Agaricomycotina</taxon>
        <taxon>Agaricomycetes</taxon>
        <taxon>Agaricomycetidae</taxon>
        <taxon>Boletales</taxon>
        <taxon>Coniophorineae</taxon>
        <taxon>Coniophoraceae</taxon>
        <taxon>Coniophora</taxon>
    </lineage>
</organism>
<evidence type="ECO:0000256" key="1">
    <source>
        <dbReference type="ARBA" id="ARBA00004141"/>
    </source>
</evidence>
<dbReference type="FunFam" id="1.20.1250.20:FF:000090">
    <property type="entry name" value="MFS sugar transporter, putative"/>
    <property type="match status" value="1"/>
</dbReference>
<dbReference type="NCBIfam" id="TIGR00879">
    <property type="entry name" value="SP"/>
    <property type="match status" value="1"/>
</dbReference>
<dbReference type="InterPro" id="IPR050360">
    <property type="entry name" value="MFS_Sugar_Transporters"/>
</dbReference>
<dbReference type="PANTHER" id="PTHR48022:SF28">
    <property type="entry name" value="MAJOR FACILITATOR SUPERFAMILY (MFS) PROFILE DOMAIN-CONTAINING PROTEIN-RELATED"/>
    <property type="match status" value="1"/>
</dbReference>
<dbReference type="Pfam" id="PF00083">
    <property type="entry name" value="Sugar_tr"/>
    <property type="match status" value="1"/>
</dbReference>
<dbReference type="PANTHER" id="PTHR48022">
    <property type="entry name" value="PLASTIDIC GLUCOSE TRANSPORTER 4"/>
    <property type="match status" value="1"/>
</dbReference>
<dbReference type="KEGG" id="cput:CONPUDRAFT_147442"/>
<proteinExistence type="inferred from homology"/>
<comment type="catalytic activity">
    <reaction evidence="7">
        <text>myo-inositol(out) + H(+)(out) = myo-inositol(in) + H(+)(in)</text>
        <dbReference type="Rhea" id="RHEA:60364"/>
        <dbReference type="ChEBI" id="CHEBI:15378"/>
        <dbReference type="ChEBI" id="CHEBI:17268"/>
    </reaction>
</comment>
<keyword evidence="3 8" id="KW-0813">Transport</keyword>
<dbReference type="GO" id="GO:0016020">
    <property type="term" value="C:membrane"/>
    <property type="evidence" value="ECO:0007669"/>
    <property type="project" value="UniProtKB-SubCell"/>
</dbReference>
<dbReference type="GeneID" id="19202323"/>
<dbReference type="EMBL" id="JH711590">
    <property type="protein sequence ID" value="EIW74799.1"/>
    <property type="molecule type" value="Genomic_DNA"/>
</dbReference>
<feature type="transmembrane region" description="Helical" evidence="9">
    <location>
        <begin position="304"/>
        <end position="325"/>
    </location>
</feature>
<evidence type="ECO:0000256" key="6">
    <source>
        <dbReference type="ARBA" id="ARBA00023136"/>
    </source>
</evidence>
<evidence type="ECO:0000256" key="4">
    <source>
        <dbReference type="ARBA" id="ARBA00022692"/>
    </source>
</evidence>
<feature type="transmembrane region" description="Helical" evidence="9">
    <location>
        <begin position="173"/>
        <end position="195"/>
    </location>
</feature>
<reference evidence="12" key="1">
    <citation type="journal article" date="2012" name="Science">
        <title>The Paleozoic origin of enzymatic lignin decomposition reconstructed from 31 fungal genomes.</title>
        <authorList>
            <person name="Floudas D."/>
            <person name="Binder M."/>
            <person name="Riley R."/>
            <person name="Barry K."/>
            <person name="Blanchette R.A."/>
            <person name="Henrissat B."/>
            <person name="Martinez A.T."/>
            <person name="Otillar R."/>
            <person name="Spatafora J.W."/>
            <person name="Yadav J.S."/>
            <person name="Aerts A."/>
            <person name="Benoit I."/>
            <person name="Boyd A."/>
            <person name="Carlson A."/>
            <person name="Copeland A."/>
            <person name="Coutinho P.M."/>
            <person name="de Vries R.P."/>
            <person name="Ferreira P."/>
            <person name="Findley K."/>
            <person name="Foster B."/>
            <person name="Gaskell J."/>
            <person name="Glotzer D."/>
            <person name="Gorecki P."/>
            <person name="Heitman J."/>
            <person name="Hesse C."/>
            <person name="Hori C."/>
            <person name="Igarashi K."/>
            <person name="Jurgens J.A."/>
            <person name="Kallen N."/>
            <person name="Kersten P."/>
            <person name="Kohler A."/>
            <person name="Kuees U."/>
            <person name="Kumar T.K.A."/>
            <person name="Kuo A."/>
            <person name="LaButti K."/>
            <person name="Larrondo L.F."/>
            <person name="Lindquist E."/>
            <person name="Ling A."/>
            <person name="Lombard V."/>
            <person name="Lucas S."/>
            <person name="Lundell T."/>
            <person name="Martin R."/>
            <person name="McLaughlin D.J."/>
            <person name="Morgenstern I."/>
            <person name="Morin E."/>
            <person name="Murat C."/>
            <person name="Nagy L.G."/>
            <person name="Nolan M."/>
            <person name="Ohm R.A."/>
            <person name="Patyshakuliyeva A."/>
            <person name="Rokas A."/>
            <person name="Ruiz-Duenas F.J."/>
            <person name="Sabat G."/>
            <person name="Salamov A."/>
            <person name="Samejima M."/>
            <person name="Schmutz J."/>
            <person name="Slot J.C."/>
            <person name="St John F."/>
            <person name="Stenlid J."/>
            <person name="Sun H."/>
            <person name="Sun S."/>
            <person name="Syed K."/>
            <person name="Tsang A."/>
            <person name="Wiebenga A."/>
            <person name="Young D."/>
            <person name="Pisabarro A."/>
            <person name="Eastwood D.C."/>
            <person name="Martin F."/>
            <person name="Cullen D."/>
            <person name="Grigoriev I.V."/>
            <person name="Hibbett D.S."/>
        </authorList>
    </citation>
    <scope>NUCLEOTIDE SEQUENCE [LARGE SCALE GENOMIC DNA]</scope>
    <source>
        <strain evidence="12">RWD-64-598 SS2</strain>
    </source>
</reference>
<feature type="transmembrane region" description="Helical" evidence="9">
    <location>
        <begin position="424"/>
        <end position="447"/>
    </location>
</feature>
<dbReference type="PROSITE" id="PS00217">
    <property type="entry name" value="SUGAR_TRANSPORT_2"/>
    <property type="match status" value="1"/>
</dbReference>
<accession>A0A5M3M5Z5</accession>
<dbReference type="SUPFAM" id="SSF103473">
    <property type="entry name" value="MFS general substrate transporter"/>
    <property type="match status" value="1"/>
</dbReference>
<sequence length="505" mass="55170">MWIVPLRGDRLVWAITACCCTGFLLQGYDQGVMSGIIGANNQFGKDFGEPNPTEQGLIVAIYDIGCAVGALVVFFFGEALGRKRMIMSGAITMLVGTAILTSATTRAQLYVGRIVTGIGNGFNSSSIPVYQSETCDGLVRGMLVCLNSTITIVGLVIAYWLDYGLSFVDGPIQWRLPIGFQAVFALALLIQVVVLPDSPRWLIAHNRRDEGASVLAQLEGHESIDHPDVVYKMKEIEVSLEQESIGGPFKYKELIQGGPLGNFRRMCLCSGIQVMQQFTGANMINYLAPVVYENTMGLSRNLSLILGGATAITFMVASFLPIWTVDKYGRRSLLMISAAGLSLCFVLTSILLSTGSTSAAYGATAMVFLFQIFLGIGFLPIPWLYPAEISTTRIRARGGSVSAFSNWMSTFIIVQITPPTIANIGWRVFVIFAIFNAIWVPVVYLFFPETKGLELEDVDHIFEKGGITGGVWESLKAGEGGRTVRRRRIAEDVEVREEKGKEEDV</sequence>
<dbReference type="Proteomes" id="UP000053558">
    <property type="component" value="Unassembled WGS sequence"/>
</dbReference>
<evidence type="ECO:0000256" key="7">
    <source>
        <dbReference type="ARBA" id="ARBA00049119"/>
    </source>
</evidence>
<evidence type="ECO:0000313" key="12">
    <source>
        <dbReference type="Proteomes" id="UP000053558"/>
    </source>
</evidence>
<feature type="transmembrane region" description="Helical" evidence="9">
    <location>
        <begin position="359"/>
        <end position="385"/>
    </location>
</feature>
<evidence type="ECO:0000256" key="3">
    <source>
        <dbReference type="ARBA" id="ARBA00022448"/>
    </source>
</evidence>
<dbReference type="Gene3D" id="1.20.1250.20">
    <property type="entry name" value="MFS general substrate transporter like domains"/>
    <property type="match status" value="1"/>
</dbReference>
<dbReference type="GO" id="GO:0005351">
    <property type="term" value="F:carbohydrate:proton symporter activity"/>
    <property type="evidence" value="ECO:0007669"/>
    <property type="project" value="TreeGrafter"/>
</dbReference>
<dbReference type="PRINTS" id="PR00171">
    <property type="entry name" value="SUGRTRNSPORT"/>
</dbReference>
<protein>
    <submittedName>
        <fullName evidence="11">General substrate transporter</fullName>
    </submittedName>
</protein>
<dbReference type="RefSeq" id="XP_007774876.1">
    <property type="nucleotide sequence ID" value="XM_007776686.1"/>
</dbReference>
<gene>
    <name evidence="11" type="ORF">CONPUDRAFT_147442</name>
</gene>
<evidence type="ECO:0000259" key="10">
    <source>
        <dbReference type="PROSITE" id="PS50850"/>
    </source>
</evidence>
<dbReference type="InterPro" id="IPR005828">
    <property type="entry name" value="MFS_sugar_transport-like"/>
</dbReference>
<dbReference type="PROSITE" id="PS50850">
    <property type="entry name" value="MFS"/>
    <property type="match status" value="1"/>
</dbReference>
<dbReference type="AlphaFoldDB" id="A0A5M3M5Z5"/>
<comment type="subcellular location">
    <subcellularLocation>
        <location evidence="1">Membrane</location>
        <topology evidence="1">Multi-pass membrane protein</topology>
    </subcellularLocation>
</comment>
<evidence type="ECO:0000256" key="8">
    <source>
        <dbReference type="RuleBase" id="RU003346"/>
    </source>
</evidence>